<dbReference type="EMBL" id="FZOD01000077">
    <property type="protein sequence ID" value="SNT60298.1"/>
    <property type="molecule type" value="Genomic_DNA"/>
</dbReference>
<evidence type="ECO:0000256" key="6">
    <source>
        <dbReference type="ARBA" id="ARBA00048178"/>
    </source>
</evidence>
<evidence type="ECO:0000256" key="4">
    <source>
        <dbReference type="ARBA" id="ARBA00022840"/>
    </source>
</evidence>
<dbReference type="Pfam" id="PF06414">
    <property type="entry name" value="Zeta_toxin"/>
    <property type="match status" value="1"/>
</dbReference>
<evidence type="ECO:0000256" key="3">
    <source>
        <dbReference type="ARBA" id="ARBA00022741"/>
    </source>
</evidence>
<proteinExistence type="inferred from homology"/>
<dbReference type="EC" id="2.7.1.176" evidence="2"/>
<keyword evidence="3" id="KW-0547">Nucleotide-binding</keyword>
<dbReference type="SUPFAM" id="SSF52540">
    <property type="entry name" value="P-loop containing nucleoside triphosphate hydrolases"/>
    <property type="match status" value="1"/>
</dbReference>
<sequence length="298" mass="34475">MAKSEEEKYALTPDENERIFHDIIVDQYLSRNLGPEEPRVWILGGQPGAGKSTLMQKIGNKTATEIGCDLFRIHHKEYERLQIENDETAAFYTNFDARIWTEKAARYLIEHRQSVIFDGTLSRELAALSLIKMFKAADYEVDVVFVATPSAVSLLSCLKRYVLGAGPEWVPSRIPRLDTYNHFYLGVLETARKIESESDVDSVRVFLRRDATWAYVNRQIEPGRWQNAQRIVNVLEGEQNRTWSRDETLKFLEDFKLLQDTLVGHDSKWEAWFREVEKKAEHLMAPGLEFPQLSHGQP</sequence>
<evidence type="ECO:0000313" key="9">
    <source>
        <dbReference type="Proteomes" id="UP000198282"/>
    </source>
</evidence>
<comment type="catalytic activity">
    <reaction evidence="6">
        <text>UDP-N-acetyl-alpha-D-glucosamine + ATP = UDP-N-acetyl-alpha-D-glucosamine 3'-phosphate + ADP + H(+)</text>
        <dbReference type="Rhea" id="RHEA:32671"/>
        <dbReference type="ChEBI" id="CHEBI:15378"/>
        <dbReference type="ChEBI" id="CHEBI:30616"/>
        <dbReference type="ChEBI" id="CHEBI:57705"/>
        <dbReference type="ChEBI" id="CHEBI:64353"/>
        <dbReference type="ChEBI" id="CHEBI:456216"/>
        <dbReference type="EC" id="2.7.1.176"/>
    </reaction>
</comment>
<dbReference type="AlphaFoldDB" id="A0A239P0Z9"/>
<protein>
    <recommendedName>
        <fullName evidence="5">UDP-N-acetylglucosamine kinase</fullName>
        <ecNumber evidence="2">2.7.1.176</ecNumber>
    </recommendedName>
    <alternativeName>
        <fullName evidence="5">UDP-N-acetylglucosamine kinase</fullName>
    </alternativeName>
</protein>
<dbReference type="GO" id="GO:0005524">
    <property type="term" value="F:ATP binding"/>
    <property type="evidence" value="ECO:0007669"/>
    <property type="project" value="UniProtKB-KW"/>
</dbReference>
<dbReference type="InterPro" id="IPR010488">
    <property type="entry name" value="Zeta_toxin_domain"/>
</dbReference>
<dbReference type="OrthoDB" id="3418729at2"/>
<dbReference type="Gene3D" id="3.40.50.300">
    <property type="entry name" value="P-loop containing nucleotide triphosphate hydrolases"/>
    <property type="match status" value="1"/>
</dbReference>
<gene>
    <name evidence="8" type="ORF">SAMN05216276_107710</name>
</gene>
<dbReference type="GO" id="GO:0016301">
    <property type="term" value="F:kinase activity"/>
    <property type="evidence" value="ECO:0007669"/>
    <property type="project" value="InterPro"/>
</dbReference>
<accession>A0A239P0Z9</accession>
<keyword evidence="4" id="KW-0067">ATP-binding</keyword>
<evidence type="ECO:0000256" key="5">
    <source>
        <dbReference type="ARBA" id="ARBA00032897"/>
    </source>
</evidence>
<organism evidence="8 9">
    <name type="scientific">Streptosporangium subroseum</name>
    <dbReference type="NCBI Taxonomy" id="106412"/>
    <lineage>
        <taxon>Bacteria</taxon>
        <taxon>Bacillati</taxon>
        <taxon>Actinomycetota</taxon>
        <taxon>Actinomycetes</taxon>
        <taxon>Streptosporangiales</taxon>
        <taxon>Streptosporangiaceae</taxon>
        <taxon>Streptosporangium</taxon>
    </lineage>
</organism>
<reference evidence="8 9" key="1">
    <citation type="submission" date="2017-06" db="EMBL/GenBank/DDBJ databases">
        <authorList>
            <person name="Kim H.J."/>
            <person name="Triplett B.A."/>
        </authorList>
    </citation>
    <scope>NUCLEOTIDE SEQUENCE [LARGE SCALE GENOMIC DNA]</scope>
    <source>
        <strain evidence="8 9">CGMCC 4.2132</strain>
    </source>
</reference>
<evidence type="ECO:0000259" key="7">
    <source>
        <dbReference type="Pfam" id="PF06414"/>
    </source>
</evidence>
<keyword evidence="9" id="KW-1185">Reference proteome</keyword>
<evidence type="ECO:0000256" key="1">
    <source>
        <dbReference type="ARBA" id="ARBA00009104"/>
    </source>
</evidence>
<dbReference type="RefSeq" id="WP_089212889.1">
    <property type="nucleotide sequence ID" value="NZ_FZOD01000077.1"/>
</dbReference>
<dbReference type="InterPro" id="IPR027417">
    <property type="entry name" value="P-loop_NTPase"/>
</dbReference>
<evidence type="ECO:0000313" key="8">
    <source>
        <dbReference type="EMBL" id="SNT60298.1"/>
    </source>
</evidence>
<feature type="domain" description="Zeta toxin" evidence="7">
    <location>
        <begin position="34"/>
        <end position="218"/>
    </location>
</feature>
<name>A0A239P0Z9_9ACTN</name>
<comment type="similarity">
    <text evidence="1">Belongs to the zeta toxin family.</text>
</comment>
<dbReference type="Proteomes" id="UP000198282">
    <property type="component" value="Unassembled WGS sequence"/>
</dbReference>
<evidence type="ECO:0000256" key="2">
    <source>
        <dbReference type="ARBA" id="ARBA00011963"/>
    </source>
</evidence>